<name>A0A645CQ09_9ZZZZ</name>
<sequence>MQKALDKRVKAVVGALEGTGTALNAEMFSAEFNKQATADQVQQALKQLHSNVGACKLAGRINSPAPNATAYLLDCQKAFVPVEIGVEDKAPNRIQSLFFRASFWRLPG</sequence>
<accession>A0A645CQ09</accession>
<comment type="caution">
    <text evidence="1">The sequence shown here is derived from an EMBL/GenBank/DDBJ whole genome shotgun (WGS) entry which is preliminary data.</text>
</comment>
<organism evidence="1">
    <name type="scientific">bioreactor metagenome</name>
    <dbReference type="NCBI Taxonomy" id="1076179"/>
    <lineage>
        <taxon>unclassified sequences</taxon>
        <taxon>metagenomes</taxon>
        <taxon>ecological metagenomes</taxon>
    </lineage>
</organism>
<reference evidence="1" key="1">
    <citation type="submission" date="2019-08" db="EMBL/GenBank/DDBJ databases">
        <authorList>
            <person name="Kucharzyk K."/>
            <person name="Murdoch R.W."/>
            <person name="Higgins S."/>
            <person name="Loffler F."/>
        </authorList>
    </citation>
    <scope>NUCLEOTIDE SEQUENCE</scope>
</reference>
<dbReference type="EMBL" id="VSSQ01029030">
    <property type="protein sequence ID" value="MPM78985.1"/>
    <property type="molecule type" value="Genomic_DNA"/>
</dbReference>
<proteinExistence type="predicted"/>
<protein>
    <submittedName>
        <fullName evidence="1">Uncharacterized protein</fullName>
    </submittedName>
</protein>
<evidence type="ECO:0000313" key="1">
    <source>
        <dbReference type="EMBL" id="MPM78985.1"/>
    </source>
</evidence>
<dbReference type="AlphaFoldDB" id="A0A645CQ09"/>
<gene>
    <name evidence="1" type="ORF">SDC9_126000</name>
</gene>